<evidence type="ECO:0000313" key="2">
    <source>
        <dbReference type="Proteomes" id="UP001151760"/>
    </source>
</evidence>
<evidence type="ECO:0000313" key="1">
    <source>
        <dbReference type="EMBL" id="GJS88447.1"/>
    </source>
</evidence>
<sequence length="131" mass="14624">MVVVRNLETEVGESVLENENEMDLWKKEREKWTSDVKHDGFFPADLVFLATTNPDGVCYTETANLDGETNLKIRNALDGNVVATASNKGTLVRVFNTHDGTLLHEWLGVLMPSQDSLGSKNQPGNKYDIEE</sequence>
<dbReference type="PANTHER" id="PTHR24092">
    <property type="entry name" value="PROBABLE PHOSPHOLIPID-TRANSPORTING ATPASE"/>
    <property type="match status" value="1"/>
</dbReference>
<reference evidence="1" key="1">
    <citation type="journal article" date="2022" name="Int. J. Mol. Sci.">
        <title>Draft Genome of Tanacetum Coccineum: Genomic Comparison of Closely Related Tanacetum-Family Plants.</title>
        <authorList>
            <person name="Yamashiro T."/>
            <person name="Shiraishi A."/>
            <person name="Nakayama K."/>
            <person name="Satake H."/>
        </authorList>
    </citation>
    <scope>NUCLEOTIDE SEQUENCE</scope>
</reference>
<proteinExistence type="predicted"/>
<comment type="caution">
    <text evidence="1">The sequence shown here is derived from an EMBL/GenBank/DDBJ whole genome shotgun (WGS) entry which is preliminary data.</text>
</comment>
<organism evidence="1 2">
    <name type="scientific">Tanacetum coccineum</name>
    <dbReference type="NCBI Taxonomy" id="301880"/>
    <lineage>
        <taxon>Eukaryota</taxon>
        <taxon>Viridiplantae</taxon>
        <taxon>Streptophyta</taxon>
        <taxon>Embryophyta</taxon>
        <taxon>Tracheophyta</taxon>
        <taxon>Spermatophyta</taxon>
        <taxon>Magnoliopsida</taxon>
        <taxon>eudicotyledons</taxon>
        <taxon>Gunneridae</taxon>
        <taxon>Pentapetalae</taxon>
        <taxon>asterids</taxon>
        <taxon>campanulids</taxon>
        <taxon>Asterales</taxon>
        <taxon>Asteraceae</taxon>
        <taxon>Asteroideae</taxon>
        <taxon>Anthemideae</taxon>
        <taxon>Anthemidinae</taxon>
        <taxon>Tanacetum</taxon>
    </lineage>
</organism>
<dbReference type="InterPro" id="IPR008250">
    <property type="entry name" value="ATPase_P-typ_transduc_dom_A_sf"/>
</dbReference>
<keyword evidence="2" id="KW-1185">Reference proteome</keyword>
<reference evidence="1" key="2">
    <citation type="submission" date="2022-01" db="EMBL/GenBank/DDBJ databases">
        <authorList>
            <person name="Yamashiro T."/>
            <person name="Shiraishi A."/>
            <person name="Satake H."/>
            <person name="Nakayama K."/>
        </authorList>
    </citation>
    <scope>NUCLEOTIDE SEQUENCE</scope>
</reference>
<dbReference type="Proteomes" id="UP001151760">
    <property type="component" value="Unassembled WGS sequence"/>
</dbReference>
<name>A0ABQ4ZGW8_9ASTR</name>
<dbReference type="PANTHER" id="PTHR24092:SF178">
    <property type="entry name" value="PHOSPHOLIPID-TRANSPORTING ATPASE"/>
    <property type="match status" value="1"/>
</dbReference>
<protein>
    <submittedName>
        <fullName evidence="1">Phospholipid-transporting ATPase 3</fullName>
    </submittedName>
</protein>
<dbReference type="SUPFAM" id="SSF81653">
    <property type="entry name" value="Calcium ATPase, transduction domain A"/>
    <property type="match status" value="1"/>
</dbReference>
<accession>A0ABQ4ZGW8</accession>
<gene>
    <name evidence="1" type="ORF">Tco_0771083</name>
</gene>
<dbReference type="EMBL" id="BQNB010011274">
    <property type="protein sequence ID" value="GJS88447.1"/>
    <property type="molecule type" value="Genomic_DNA"/>
</dbReference>